<evidence type="ECO:0000313" key="1">
    <source>
        <dbReference type="EMBL" id="AWR95232.1"/>
    </source>
</evidence>
<dbReference type="NCBIfam" id="TIGR01878">
    <property type="entry name" value="cas_Csa5"/>
    <property type="match status" value="1"/>
</dbReference>
<protein>
    <submittedName>
        <fullName evidence="1">Type I-A CRISPR-associated protein Csa5</fullName>
    </submittedName>
</protein>
<accession>A0A2U9IGQ8</accession>
<dbReference type="OrthoDB" id="34643at2157"/>
<proteinExistence type="predicted"/>
<dbReference type="GeneID" id="36832913"/>
<dbReference type="AlphaFoldDB" id="A0A2U9IGQ8"/>
<dbReference type="Pfam" id="PF09702">
    <property type="entry name" value="Cas_Csa5"/>
    <property type="match status" value="1"/>
</dbReference>
<sequence length="123" mass="13483">MDEGVLKRIANLLATSSLYTDSPTLIDRIANALSKEAITKVLNDSQRIIESGISKGDIFQNKKDDHPIISIKGEKMLSIYGYLPTTSDIENFLLEVEKDIYNARKAGAIAMSIVNQAKLGGNQ</sequence>
<keyword evidence="2" id="KW-1185">Reference proteome</keyword>
<organism evidence="1 2">
    <name type="scientific">Acidianus brierleyi</name>
    <dbReference type="NCBI Taxonomy" id="41673"/>
    <lineage>
        <taxon>Archaea</taxon>
        <taxon>Thermoproteota</taxon>
        <taxon>Thermoprotei</taxon>
        <taxon>Sulfolobales</taxon>
        <taxon>Sulfolobaceae</taxon>
        <taxon>Acidianus</taxon>
    </lineage>
</organism>
<name>A0A2U9IGQ8_9CREN</name>
<dbReference type="KEGG" id="abri:DFR85_12115"/>
<dbReference type="RefSeq" id="WP_110271113.1">
    <property type="nucleotide sequence ID" value="NZ_CP029289.2"/>
</dbReference>
<dbReference type="EMBL" id="CP029289">
    <property type="protein sequence ID" value="AWR95232.1"/>
    <property type="molecule type" value="Genomic_DNA"/>
</dbReference>
<gene>
    <name evidence="1" type="primary">csa5</name>
    <name evidence="1" type="ORF">DFR85_12115</name>
</gene>
<dbReference type="Proteomes" id="UP000248044">
    <property type="component" value="Chromosome"/>
</dbReference>
<reference evidence="1 2" key="1">
    <citation type="submission" date="2018-05" db="EMBL/GenBank/DDBJ databases">
        <title>Complete Genome Sequences of Extremely Thermoacidophilic, Metal-Mobilizing Type-Strain Members of the Archaeal Family Sulfolobaceae: Acidianus brierleyi DSM-1651T, Acidianus sulfidivorans DSM-18786T, Metallosphaera hakonensis DSM-7519T, and Metallosphaera prunae DSM-10039T.</title>
        <authorList>
            <person name="Counts J.A."/>
            <person name="Kelly R.M."/>
        </authorList>
    </citation>
    <scope>NUCLEOTIDE SEQUENCE [LARGE SCALE GENOMIC DNA]</scope>
    <source>
        <strain evidence="1 2">DSM 1651</strain>
    </source>
</reference>
<evidence type="ECO:0000313" key="2">
    <source>
        <dbReference type="Proteomes" id="UP000248044"/>
    </source>
</evidence>
<dbReference type="InterPro" id="IPR010157">
    <property type="entry name" value="CRISPR-assoc_Cas5"/>
</dbReference>